<sequence length="216" mass="23817">MLPCPPLLGLRLPAPHGFLSQHPSSHFHVFAFVASTLPVVVLLAPTDLDRSEPDYIIVPGHASLCASVYRHLHIFPGPSPCGRFFQPAPVSLHVSQAQILPPDATPHTPPPSPVEAAATPPLRPPRTELRRNSGTAEHEGIDLPHISGLAARARGTQQRDRDQWEQEQENWDRFTGIPNTHDHLSSIPRVIHLIAFDLAPLIDPALPLRCHSLRHF</sequence>
<dbReference type="EMBL" id="BRPK01000014">
    <property type="protein sequence ID" value="GLB43598.1"/>
    <property type="molecule type" value="Genomic_DNA"/>
</dbReference>
<keyword evidence="3" id="KW-1185">Reference proteome</keyword>
<gene>
    <name evidence="2" type="ORF">LshimejAT787_1401100</name>
</gene>
<reference evidence="2" key="1">
    <citation type="submission" date="2022-07" db="EMBL/GenBank/DDBJ databases">
        <title>The genome of Lyophyllum shimeji provides insight into the initial evolution of ectomycorrhizal fungal genome.</title>
        <authorList>
            <person name="Kobayashi Y."/>
            <person name="Shibata T."/>
            <person name="Hirakawa H."/>
            <person name="Shigenobu S."/>
            <person name="Nishiyama T."/>
            <person name="Yamada A."/>
            <person name="Hasebe M."/>
            <person name="Kawaguchi M."/>
        </authorList>
    </citation>
    <scope>NUCLEOTIDE SEQUENCE</scope>
    <source>
        <strain evidence="2">AT787</strain>
    </source>
</reference>
<evidence type="ECO:0000256" key="1">
    <source>
        <dbReference type="SAM" id="MobiDB-lite"/>
    </source>
</evidence>
<comment type="caution">
    <text evidence="2">The sequence shown here is derived from an EMBL/GenBank/DDBJ whole genome shotgun (WGS) entry which is preliminary data.</text>
</comment>
<evidence type="ECO:0000313" key="3">
    <source>
        <dbReference type="Proteomes" id="UP001063166"/>
    </source>
</evidence>
<dbReference type="AlphaFoldDB" id="A0A9P3USG4"/>
<name>A0A9P3USG4_LYOSH</name>
<feature type="compositionally biased region" description="Basic and acidic residues" evidence="1">
    <location>
        <begin position="125"/>
        <end position="140"/>
    </location>
</feature>
<evidence type="ECO:0000313" key="2">
    <source>
        <dbReference type="EMBL" id="GLB43598.1"/>
    </source>
</evidence>
<feature type="compositionally biased region" description="Pro residues" evidence="1">
    <location>
        <begin position="103"/>
        <end position="113"/>
    </location>
</feature>
<feature type="region of interest" description="Disordered" evidence="1">
    <location>
        <begin position="101"/>
        <end position="140"/>
    </location>
</feature>
<organism evidence="2 3">
    <name type="scientific">Lyophyllum shimeji</name>
    <name type="common">Hon-shimeji</name>
    <name type="synonym">Tricholoma shimeji</name>
    <dbReference type="NCBI Taxonomy" id="47721"/>
    <lineage>
        <taxon>Eukaryota</taxon>
        <taxon>Fungi</taxon>
        <taxon>Dikarya</taxon>
        <taxon>Basidiomycota</taxon>
        <taxon>Agaricomycotina</taxon>
        <taxon>Agaricomycetes</taxon>
        <taxon>Agaricomycetidae</taxon>
        <taxon>Agaricales</taxon>
        <taxon>Tricholomatineae</taxon>
        <taxon>Lyophyllaceae</taxon>
        <taxon>Lyophyllum</taxon>
    </lineage>
</organism>
<dbReference type="Proteomes" id="UP001063166">
    <property type="component" value="Unassembled WGS sequence"/>
</dbReference>
<accession>A0A9P3USG4</accession>
<protein>
    <submittedName>
        <fullName evidence="2">Uncharacterized protein</fullName>
    </submittedName>
</protein>
<proteinExistence type="predicted"/>